<dbReference type="Gene3D" id="1.25.40.90">
    <property type="match status" value="1"/>
</dbReference>
<feature type="region of interest" description="Disordered" evidence="1">
    <location>
        <begin position="279"/>
        <end position="328"/>
    </location>
</feature>
<feature type="compositionally biased region" description="Basic and acidic residues" evidence="1">
    <location>
        <begin position="305"/>
        <end position="318"/>
    </location>
</feature>
<keyword evidence="3" id="KW-1185">Reference proteome</keyword>
<feature type="region of interest" description="Disordered" evidence="1">
    <location>
        <begin position="237"/>
        <end position="262"/>
    </location>
</feature>
<evidence type="ECO:0000313" key="2">
    <source>
        <dbReference type="EMBL" id="GAB1224468.1"/>
    </source>
</evidence>
<comment type="caution">
    <text evidence="2">The sequence shown here is derived from an EMBL/GenBank/DDBJ whole genome shotgun (WGS) entry which is preliminary data.</text>
</comment>
<gene>
    <name evidence="2" type="ORF">ENUP19_0203G0019</name>
</gene>
<reference evidence="2 3" key="1">
    <citation type="journal article" date="2019" name="PLoS Negl. Trop. Dis.">
        <title>Whole genome sequencing of Entamoeba nuttalli reveals mammalian host-related molecular signatures and a novel octapeptide-repeat surface protein.</title>
        <authorList>
            <person name="Tanaka M."/>
            <person name="Makiuchi T."/>
            <person name="Komiyama T."/>
            <person name="Shiina T."/>
            <person name="Osaki K."/>
            <person name="Tachibana H."/>
        </authorList>
    </citation>
    <scope>NUCLEOTIDE SEQUENCE [LARGE SCALE GENOMIC DNA]</scope>
    <source>
        <strain evidence="2 3">P19-061405</strain>
    </source>
</reference>
<evidence type="ECO:0000313" key="3">
    <source>
        <dbReference type="Proteomes" id="UP001628156"/>
    </source>
</evidence>
<sequence>MEVDKTLQDKLQQITSLFPQISQQLIKEVIHLCYQSTNIPSVVFRLEEFTRSIWPTYRPIVIDIIDCLCDKTNKTDIFLTLQFIKQFSFRLLEIITSVSMCRDIQKQQLLATIRKWKTLKVFEKTLCEELESLVSSSIYQFSNYGPTQKFLPNTNSFINKKTSTSAEIINVDSSSDETSLNQQINKRSLLPKFNNSKVALLPNSNDNFTRNNYHKRNNFDPYHYSRSNSLSVNHCYSSQSFDSRDSRNRSRERSYSRSGSRDKDFGLLPRWENSRNCYHSRSISRSRKRSSRSFSRRRTSPRRYNRSERRDSYSDRRRSLSKRRALFKDDKTYPFPETSIKDGSEQKTNQLNKIPFFLKSSRIDKRQAQQKRMNELEFRAFNEIKEGSSNSCDSPSPRKKDHDFFEQSSEFLFHTNANTKVITNDVNKINTKMMQKELDDIVLQPPIPQKKNETKLSLFKTNVIIFCDIPSSWKTKEDVINTLGGSSINSVEIIPEHKCCFVSFVRHDDAMRFKVSPIPGSGACWGKEIWMKNYIIREDGVVEVPVKMIPNDVHIFNDGTYEIY</sequence>
<organism evidence="2 3">
    <name type="scientific">Entamoeba nuttalli</name>
    <dbReference type="NCBI Taxonomy" id="412467"/>
    <lineage>
        <taxon>Eukaryota</taxon>
        <taxon>Amoebozoa</taxon>
        <taxon>Evosea</taxon>
        <taxon>Archamoebae</taxon>
        <taxon>Mastigamoebida</taxon>
        <taxon>Entamoebidae</taxon>
        <taxon>Entamoeba</taxon>
    </lineage>
</organism>
<dbReference type="EMBL" id="BAAFRS010000203">
    <property type="protein sequence ID" value="GAB1224468.1"/>
    <property type="molecule type" value="Genomic_DNA"/>
</dbReference>
<name>A0ABQ0DNM9_9EUKA</name>
<dbReference type="InterPro" id="IPR008942">
    <property type="entry name" value="ENTH_VHS"/>
</dbReference>
<protein>
    <recommendedName>
        <fullName evidence="4">CID domain-containing protein</fullName>
    </recommendedName>
</protein>
<feature type="compositionally biased region" description="Basic residues" evidence="1">
    <location>
        <begin position="282"/>
        <end position="304"/>
    </location>
</feature>
<proteinExistence type="predicted"/>
<feature type="compositionally biased region" description="Basic and acidic residues" evidence="1">
    <location>
        <begin position="242"/>
        <end position="262"/>
    </location>
</feature>
<dbReference type="Proteomes" id="UP001628156">
    <property type="component" value="Unassembled WGS sequence"/>
</dbReference>
<evidence type="ECO:0008006" key="4">
    <source>
        <dbReference type="Google" id="ProtNLM"/>
    </source>
</evidence>
<evidence type="ECO:0000256" key="1">
    <source>
        <dbReference type="SAM" id="MobiDB-lite"/>
    </source>
</evidence>
<accession>A0ABQ0DNM9</accession>